<evidence type="ECO:0000256" key="3">
    <source>
        <dbReference type="ARBA" id="ARBA00022827"/>
    </source>
</evidence>
<evidence type="ECO:0000313" key="6">
    <source>
        <dbReference type="EMBL" id="OWP51789.1"/>
    </source>
</evidence>
<comment type="caution">
    <text evidence="6">The sequence shown here is derived from an EMBL/GenBank/DDBJ whole genome shotgun (WGS) entry which is preliminary data.</text>
</comment>
<comment type="cofactor">
    <cofactor evidence="1">
        <name>FAD</name>
        <dbReference type="ChEBI" id="CHEBI:57692"/>
    </cofactor>
</comment>
<evidence type="ECO:0000256" key="1">
    <source>
        <dbReference type="ARBA" id="ARBA00001974"/>
    </source>
</evidence>
<dbReference type="NCBIfam" id="TIGR00387">
    <property type="entry name" value="glcD"/>
    <property type="match status" value="1"/>
</dbReference>
<keyword evidence="2" id="KW-0285">Flavoprotein</keyword>
<dbReference type="InterPro" id="IPR016164">
    <property type="entry name" value="FAD-linked_Oxase-like_C"/>
</dbReference>
<evidence type="ECO:0000256" key="2">
    <source>
        <dbReference type="ARBA" id="ARBA00022630"/>
    </source>
</evidence>
<name>A0A246FBU6_PSENT</name>
<dbReference type="InterPro" id="IPR036318">
    <property type="entry name" value="FAD-bd_PCMH-like_sf"/>
</dbReference>
<dbReference type="eggNOG" id="COG0277">
    <property type="taxonomic scope" value="Bacteria"/>
</dbReference>
<feature type="domain" description="FAD-binding PCMH-type" evidence="5">
    <location>
        <begin position="52"/>
        <end position="230"/>
    </location>
</feature>
<dbReference type="PANTHER" id="PTHR42934">
    <property type="entry name" value="GLYCOLATE OXIDASE SUBUNIT GLCD"/>
    <property type="match status" value="1"/>
</dbReference>
<dbReference type="InterPro" id="IPR016166">
    <property type="entry name" value="FAD-bd_PCMH"/>
</dbReference>
<keyword evidence="4" id="KW-0560">Oxidoreductase</keyword>
<dbReference type="Gene3D" id="3.30.465.10">
    <property type="match status" value="1"/>
</dbReference>
<dbReference type="InterPro" id="IPR016171">
    <property type="entry name" value="Vanillyl_alc_oxidase_C-sub2"/>
</dbReference>
<dbReference type="GO" id="GO:0071949">
    <property type="term" value="F:FAD binding"/>
    <property type="evidence" value="ECO:0007669"/>
    <property type="project" value="InterPro"/>
</dbReference>
<gene>
    <name evidence="6" type="ORF">CEG18_05850</name>
</gene>
<accession>A0A246FBU6</accession>
<dbReference type="PANTHER" id="PTHR42934:SF1">
    <property type="entry name" value="GLYCOLATE OXIDASE SUBUNIT GLCD"/>
    <property type="match status" value="1"/>
</dbReference>
<dbReference type="SUPFAM" id="SSF56176">
    <property type="entry name" value="FAD-binding/transporter-associated domain-like"/>
    <property type="match status" value="1"/>
</dbReference>
<dbReference type="STRING" id="46680.GCA_000807755_05494"/>
<dbReference type="PROSITE" id="PS51387">
    <property type="entry name" value="FAD_PCMH"/>
    <property type="match status" value="1"/>
</dbReference>
<dbReference type="Pfam" id="PF01565">
    <property type="entry name" value="FAD_binding_4"/>
    <property type="match status" value="1"/>
</dbReference>
<keyword evidence="3" id="KW-0274">FAD</keyword>
<dbReference type="AlphaFoldDB" id="A0A246FBU6"/>
<dbReference type="RefSeq" id="WP_088416678.1">
    <property type="nucleotide sequence ID" value="NZ_NJBA01000002.1"/>
</dbReference>
<dbReference type="InterPro" id="IPR004113">
    <property type="entry name" value="FAD-bd_oxidored_4_C"/>
</dbReference>
<dbReference type="InterPro" id="IPR016169">
    <property type="entry name" value="FAD-bd_PCMH_sub2"/>
</dbReference>
<dbReference type="EMBL" id="NJBA01000002">
    <property type="protein sequence ID" value="OWP51789.1"/>
    <property type="molecule type" value="Genomic_DNA"/>
</dbReference>
<protein>
    <submittedName>
        <fullName evidence="6">Glycolate oxidase subunit GlcD</fullName>
    </submittedName>
</protein>
<dbReference type="NCBIfam" id="NF008408">
    <property type="entry name" value="PRK11230.1"/>
    <property type="match status" value="1"/>
</dbReference>
<organism evidence="6 7">
    <name type="scientific">Pseudomonas nitroreducens</name>
    <dbReference type="NCBI Taxonomy" id="46680"/>
    <lineage>
        <taxon>Bacteria</taxon>
        <taxon>Pseudomonadati</taxon>
        <taxon>Pseudomonadota</taxon>
        <taxon>Gammaproteobacteria</taxon>
        <taxon>Pseudomonadales</taxon>
        <taxon>Pseudomonadaceae</taxon>
        <taxon>Pseudomonas</taxon>
    </lineage>
</organism>
<dbReference type="Gene3D" id="1.10.45.10">
    <property type="entry name" value="Vanillyl-alcohol Oxidase, Chain A, domain 4"/>
    <property type="match status" value="1"/>
</dbReference>
<sequence>MNILYDERVDGALPAVDKSALLAELRAALPDLELLHRAEDLKPYECDGLSAYRSVPMLVALPERIEQVQALLRLCHARKVPVVARGAGTGLSGGALPLEKGILLVMARFNRILEVNPQGRFARVQPGVRNLAISQAAAPHGLYYAPDPSSQIACSIGGNVAENAGGVHCLKYGLTVHNLLKVDILTVEGEHLTLGSDALDSPGLDLLALFTGSEGMLGIVTEVTVKLLPRPQVARVLLASFDSVEKAGRAVADIIAAGIIPGGLEMMDNLSIRAAEDFIHAGYPVDAAAILLCELDGVEADVQDDCERVDGVLRTAGATDVRLACDEAERVRFWAGRKNAFPAVGRISPDYYCMDGTIPRRELPRVLHGIAELSEEFGLRVANVFHAGDGNMHPLILFDANVPGELERAEAIGGRILELCVAVGGSITGEHGVGREKINQMCAQFNSDELTLFHAVKAAFDPDRLLNPGKNIPTLHRCAEFGAMHVHHGRLPFPDLERF</sequence>
<evidence type="ECO:0000259" key="5">
    <source>
        <dbReference type="PROSITE" id="PS51387"/>
    </source>
</evidence>
<dbReference type="GO" id="GO:0009339">
    <property type="term" value="C:glycolate oxidase complex"/>
    <property type="evidence" value="ECO:0007669"/>
    <property type="project" value="InterPro"/>
</dbReference>
<dbReference type="SUPFAM" id="SSF55103">
    <property type="entry name" value="FAD-linked oxidases, C-terminal domain"/>
    <property type="match status" value="1"/>
</dbReference>
<evidence type="ECO:0000256" key="4">
    <source>
        <dbReference type="ARBA" id="ARBA00023002"/>
    </source>
</evidence>
<dbReference type="InterPro" id="IPR051914">
    <property type="entry name" value="FAD-linked_OxidoTrans_Type4"/>
</dbReference>
<evidence type="ECO:0000313" key="7">
    <source>
        <dbReference type="Proteomes" id="UP000198145"/>
    </source>
</evidence>
<dbReference type="GO" id="GO:0003973">
    <property type="term" value="F:(S)-2-hydroxy-acid oxidase activity"/>
    <property type="evidence" value="ECO:0007669"/>
    <property type="project" value="InterPro"/>
</dbReference>
<dbReference type="InterPro" id="IPR004490">
    <property type="entry name" value="GlcD"/>
</dbReference>
<dbReference type="Proteomes" id="UP000198145">
    <property type="component" value="Unassembled WGS sequence"/>
</dbReference>
<dbReference type="InterPro" id="IPR006094">
    <property type="entry name" value="Oxid_FAD_bind_N"/>
</dbReference>
<reference evidence="6 7" key="1">
    <citation type="submission" date="2017-06" db="EMBL/GenBank/DDBJ databases">
        <title>Draft genome of Pseudomonas nitroreducens DF05.</title>
        <authorList>
            <person name="Iyer R."/>
        </authorList>
    </citation>
    <scope>NUCLEOTIDE SEQUENCE [LARGE SCALE GENOMIC DNA]</scope>
    <source>
        <strain evidence="6 7">DF05</strain>
    </source>
</reference>
<proteinExistence type="predicted"/>
<dbReference type="Gene3D" id="3.30.70.2740">
    <property type="match status" value="1"/>
</dbReference>
<dbReference type="Pfam" id="PF02913">
    <property type="entry name" value="FAD-oxidase_C"/>
    <property type="match status" value="1"/>
</dbReference>